<gene>
    <name evidence="1" type="ORF">EAH78_19665</name>
</gene>
<dbReference type="EMBL" id="RCZE01000009">
    <property type="protein sequence ID" value="TPG75899.1"/>
    <property type="molecule type" value="Genomic_DNA"/>
</dbReference>
<protein>
    <submittedName>
        <fullName evidence="1">Uncharacterized protein</fullName>
    </submittedName>
</protein>
<accession>A0A502HM65</accession>
<reference evidence="1 2" key="1">
    <citation type="journal article" date="2019" name="Environ. Microbiol.">
        <title>Species interactions and distinct microbial communities in high Arctic permafrost affected cryosols are associated with the CH4 and CO2 gas fluxes.</title>
        <authorList>
            <person name="Altshuler I."/>
            <person name="Hamel J."/>
            <person name="Turney S."/>
            <person name="Magnuson E."/>
            <person name="Levesque R."/>
            <person name="Greer C."/>
            <person name="Whyte L.G."/>
        </authorList>
    </citation>
    <scope>NUCLEOTIDE SEQUENCE [LARGE SCALE GENOMIC DNA]</scope>
    <source>
        <strain evidence="1 2">E3</strain>
    </source>
</reference>
<sequence>MSESAVVAARRSYAQHLGVKLDGPTSNAEDPAHIEWAMSNSNHNPAAKNRINLGSAKAFSLNGRYFLLQPIIQST</sequence>
<name>A0A502HM65_9PSED</name>
<evidence type="ECO:0000313" key="1">
    <source>
        <dbReference type="EMBL" id="TPG75899.1"/>
    </source>
</evidence>
<comment type="caution">
    <text evidence="1">The sequence shown here is derived from an EMBL/GenBank/DDBJ whole genome shotgun (WGS) entry which is preliminary data.</text>
</comment>
<dbReference type="Proteomes" id="UP000317933">
    <property type="component" value="Unassembled WGS sequence"/>
</dbReference>
<dbReference type="AlphaFoldDB" id="A0A502HM65"/>
<proteinExistence type="predicted"/>
<organism evidence="1 2">
    <name type="scientific">Pseudomonas arsenicoxydans</name>
    <dbReference type="NCBI Taxonomy" id="702115"/>
    <lineage>
        <taxon>Bacteria</taxon>
        <taxon>Pseudomonadati</taxon>
        <taxon>Pseudomonadota</taxon>
        <taxon>Gammaproteobacteria</taxon>
        <taxon>Pseudomonadales</taxon>
        <taxon>Pseudomonadaceae</taxon>
        <taxon>Pseudomonas</taxon>
    </lineage>
</organism>
<evidence type="ECO:0000313" key="2">
    <source>
        <dbReference type="Proteomes" id="UP000317933"/>
    </source>
</evidence>